<name>A0A084XYP4_9PROT</name>
<dbReference type="GO" id="GO:0015976">
    <property type="term" value="P:carbon utilization"/>
    <property type="evidence" value="ECO:0007669"/>
    <property type="project" value="InterPro"/>
</dbReference>
<evidence type="ECO:0000256" key="3">
    <source>
        <dbReference type="ARBA" id="ARBA00022723"/>
    </source>
</evidence>
<comment type="cofactor">
    <cofactor evidence="9">
        <name>Zn(2+)</name>
        <dbReference type="ChEBI" id="CHEBI:29105"/>
    </cofactor>
    <text evidence="9">Binds 1 zinc ion per subunit.</text>
</comment>
<evidence type="ECO:0000259" key="10">
    <source>
        <dbReference type="PROSITE" id="PS51186"/>
    </source>
</evidence>
<dbReference type="PANTHER" id="PTHR11002:SF76">
    <property type="entry name" value="CARBONIC ANHYDRASE"/>
    <property type="match status" value="1"/>
</dbReference>
<dbReference type="AlphaFoldDB" id="A0A084XYP4"/>
<dbReference type="SUPFAM" id="SSF53056">
    <property type="entry name" value="beta-carbonic anhydrase, cab"/>
    <property type="match status" value="1"/>
</dbReference>
<gene>
    <name evidence="11" type="primary">can_2</name>
    <name evidence="11" type="ORF">CAPSK01_003031</name>
</gene>
<accession>A0A084XYP4</accession>
<feature type="domain" description="N-acetyltransferase" evidence="10">
    <location>
        <begin position="3"/>
        <end position="158"/>
    </location>
</feature>
<dbReference type="InterPro" id="IPR016181">
    <property type="entry name" value="Acyl_CoA_acyltransferase"/>
</dbReference>
<protein>
    <recommendedName>
        <fullName evidence="6">Carbonic anhydrase 2</fullName>
        <ecNumber evidence="2">4.2.1.1</ecNumber>
    </recommendedName>
    <alternativeName>
        <fullName evidence="8">Carbonate dehydratase 2</fullName>
    </alternativeName>
</protein>
<proteinExistence type="inferred from homology"/>
<dbReference type="STRING" id="1457154.CAPSK01_003031"/>
<keyword evidence="5 11" id="KW-0456">Lyase</keyword>
<reference evidence="11 12" key="1">
    <citation type="submission" date="2014-07" db="EMBL/GenBank/DDBJ databases">
        <title>Expanding our view of genomic diversity in Candidatus Accumulibacter clades.</title>
        <authorList>
            <person name="Skennerton C.T."/>
            <person name="Barr J.J."/>
            <person name="Slater F.R."/>
            <person name="Bond P.L."/>
            <person name="Tyson G.W."/>
        </authorList>
    </citation>
    <scope>NUCLEOTIDE SEQUENCE [LARGE SCALE GENOMIC DNA]</scope>
    <source>
        <strain evidence="12">SK-01</strain>
    </source>
</reference>
<dbReference type="InterPro" id="IPR015892">
    <property type="entry name" value="Carbonic_anhydrase_CS"/>
</dbReference>
<dbReference type="CDD" id="cd04301">
    <property type="entry name" value="NAT_SF"/>
    <property type="match status" value="1"/>
</dbReference>
<dbReference type="Pfam" id="PF00583">
    <property type="entry name" value="Acetyltransf_1"/>
    <property type="match status" value="1"/>
</dbReference>
<dbReference type="Gene3D" id="3.40.1050.10">
    <property type="entry name" value="Carbonic anhydrase"/>
    <property type="match status" value="1"/>
</dbReference>
<feature type="binding site" evidence="9">
    <location>
        <position position="210"/>
    </location>
    <ligand>
        <name>Zn(2+)</name>
        <dbReference type="ChEBI" id="CHEBI:29105"/>
    </ligand>
</feature>
<evidence type="ECO:0000313" key="12">
    <source>
        <dbReference type="Proteomes" id="UP000019812"/>
    </source>
</evidence>
<feature type="binding site" evidence="9">
    <location>
        <position position="208"/>
    </location>
    <ligand>
        <name>Zn(2+)</name>
        <dbReference type="ChEBI" id="CHEBI:29105"/>
    </ligand>
</feature>
<dbReference type="SUPFAM" id="SSF55729">
    <property type="entry name" value="Acyl-CoA N-acyltransferases (Nat)"/>
    <property type="match status" value="1"/>
</dbReference>
<dbReference type="EC" id="4.2.1.1" evidence="2"/>
<dbReference type="EMBL" id="JDSS02000027">
    <property type="protein sequence ID" value="KFB67588.1"/>
    <property type="molecule type" value="Genomic_DNA"/>
</dbReference>
<dbReference type="PROSITE" id="PS00704">
    <property type="entry name" value="PROK_CO2_ANHYDRASE_1"/>
    <property type="match status" value="1"/>
</dbReference>
<comment type="catalytic activity">
    <reaction evidence="7">
        <text>hydrogencarbonate + H(+) = CO2 + H2O</text>
        <dbReference type="Rhea" id="RHEA:10748"/>
        <dbReference type="ChEBI" id="CHEBI:15377"/>
        <dbReference type="ChEBI" id="CHEBI:15378"/>
        <dbReference type="ChEBI" id="CHEBI:16526"/>
        <dbReference type="ChEBI" id="CHEBI:17544"/>
        <dbReference type="EC" id="4.2.1.1"/>
    </reaction>
</comment>
<evidence type="ECO:0000256" key="5">
    <source>
        <dbReference type="ARBA" id="ARBA00023239"/>
    </source>
</evidence>
<dbReference type="PROSITE" id="PS00705">
    <property type="entry name" value="PROK_CO2_ANHYDRASE_2"/>
    <property type="match status" value="1"/>
</dbReference>
<dbReference type="InterPro" id="IPR000182">
    <property type="entry name" value="GNAT_dom"/>
</dbReference>
<evidence type="ECO:0000256" key="1">
    <source>
        <dbReference type="ARBA" id="ARBA00006217"/>
    </source>
</evidence>
<feature type="binding site" evidence="9">
    <location>
        <position position="267"/>
    </location>
    <ligand>
        <name>Zn(2+)</name>
        <dbReference type="ChEBI" id="CHEBI:29105"/>
    </ligand>
</feature>
<dbReference type="Gene3D" id="3.40.630.30">
    <property type="match status" value="1"/>
</dbReference>
<dbReference type="GO" id="GO:0016747">
    <property type="term" value="F:acyltransferase activity, transferring groups other than amino-acyl groups"/>
    <property type="evidence" value="ECO:0007669"/>
    <property type="project" value="InterPro"/>
</dbReference>
<dbReference type="FunFam" id="3.40.1050.10:FF:000001">
    <property type="entry name" value="Carbonic anhydrase"/>
    <property type="match status" value="1"/>
</dbReference>
<dbReference type="SMART" id="SM00947">
    <property type="entry name" value="Pro_CA"/>
    <property type="match status" value="1"/>
</dbReference>
<dbReference type="RefSeq" id="WP_034927327.1">
    <property type="nucleotide sequence ID" value="NZ_JDSS02000027.1"/>
</dbReference>
<dbReference type="InterPro" id="IPR036874">
    <property type="entry name" value="Carbonic_anhydrase_sf"/>
</dbReference>
<evidence type="ECO:0000256" key="7">
    <source>
        <dbReference type="ARBA" id="ARBA00048348"/>
    </source>
</evidence>
<evidence type="ECO:0000313" key="11">
    <source>
        <dbReference type="EMBL" id="KFB67588.1"/>
    </source>
</evidence>
<sequence length="380" mass="43052">MTCTLRAVSANDTTAIEHVRQFFRNYAAWLGVDLCFQNFEAEMASLPGAYAQPDGRLFYAERDGRPAGCVGIRPFSTGLCELKRLYVEPSQRSFGIGRVLTMAAIKAAKEIGYRKLLLDTLPTMRVAVKLYRELGFKETPAYYQTPLEGTMFLALDLENWSEEEVVNENLFHLFDFNRAWSSRMQEIDPGYFLKLSHLQTPQYLWIGCSDSRVPANEIVGLLPGELFVHRNVANVVVHTDLNCLSVIQFAVDVLKVRHVMVVGHYGCGGVKAALNRDRAGLVDIWLRHVRDVHDKHLALVDTLPPERQHDRLCELNVLEQVTNVCQTFVIQDAWQRGQPVTVHGWIYGLRDGLMRDLGFTVHRHEDLLPNYVAALAGLQV</sequence>
<evidence type="ECO:0000256" key="8">
    <source>
        <dbReference type="ARBA" id="ARBA00082533"/>
    </source>
</evidence>
<keyword evidence="3 9" id="KW-0479">Metal-binding</keyword>
<evidence type="ECO:0000256" key="6">
    <source>
        <dbReference type="ARBA" id="ARBA00039351"/>
    </source>
</evidence>
<feature type="binding site" evidence="9">
    <location>
        <position position="264"/>
    </location>
    <ligand>
        <name>Zn(2+)</name>
        <dbReference type="ChEBI" id="CHEBI:29105"/>
    </ligand>
</feature>
<comment type="similarity">
    <text evidence="1">Belongs to the beta-class carbonic anhydrase family.</text>
</comment>
<keyword evidence="4 9" id="KW-0862">Zinc</keyword>
<dbReference type="GO" id="GO:0004089">
    <property type="term" value="F:carbonate dehydratase activity"/>
    <property type="evidence" value="ECO:0007669"/>
    <property type="project" value="UniProtKB-EC"/>
</dbReference>
<evidence type="ECO:0000256" key="2">
    <source>
        <dbReference type="ARBA" id="ARBA00012925"/>
    </source>
</evidence>
<dbReference type="PANTHER" id="PTHR11002">
    <property type="entry name" value="CARBONIC ANHYDRASE"/>
    <property type="match status" value="1"/>
</dbReference>
<dbReference type="PROSITE" id="PS51186">
    <property type="entry name" value="GNAT"/>
    <property type="match status" value="1"/>
</dbReference>
<organism evidence="11 12">
    <name type="scientific">Candidatus Accumulibacter vicinus</name>
    <dbReference type="NCBI Taxonomy" id="2954382"/>
    <lineage>
        <taxon>Bacteria</taxon>
        <taxon>Pseudomonadati</taxon>
        <taxon>Pseudomonadota</taxon>
        <taxon>Betaproteobacteria</taxon>
        <taxon>Candidatus Accumulibacter</taxon>
    </lineage>
</organism>
<dbReference type="Proteomes" id="UP000019812">
    <property type="component" value="Unassembled WGS sequence"/>
</dbReference>
<evidence type="ECO:0000256" key="4">
    <source>
        <dbReference type="ARBA" id="ARBA00022833"/>
    </source>
</evidence>
<dbReference type="NCBIfam" id="NF007756">
    <property type="entry name" value="PRK10437.1"/>
    <property type="match status" value="1"/>
</dbReference>
<dbReference type="InterPro" id="IPR001765">
    <property type="entry name" value="Carbonic_anhydrase"/>
</dbReference>
<comment type="caution">
    <text evidence="11">The sequence shown here is derived from an EMBL/GenBank/DDBJ whole genome shotgun (WGS) entry which is preliminary data.</text>
</comment>
<dbReference type="GO" id="GO:0008270">
    <property type="term" value="F:zinc ion binding"/>
    <property type="evidence" value="ECO:0007669"/>
    <property type="project" value="InterPro"/>
</dbReference>
<dbReference type="Pfam" id="PF00484">
    <property type="entry name" value="Pro_CA"/>
    <property type="match status" value="1"/>
</dbReference>
<evidence type="ECO:0000256" key="9">
    <source>
        <dbReference type="PIRSR" id="PIRSR601765-1"/>
    </source>
</evidence>
<dbReference type="CDD" id="cd00883">
    <property type="entry name" value="beta_CA_cladeA"/>
    <property type="match status" value="1"/>
</dbReference>